<reference evidence="5" key="1">
    <citation type="journal article" date="2016" name="Genetics">
        <title>Restructuring of Holocentric Centromeres During Meiosis in the Plant Rhynchospora pubera.</title>
        <authorList>
            <person name="Marques A."/>
            <person name="Schubert V."/>
            <person name="Houben A."/>
            <person name="Pedrosa-Harand A."/>
        </authorList>
    </citation>
    <scope>NUCLEOTIDE SEQUENCE</scope>
</reference>
<feature type="compositionally biased region" description="Basic residues" evidence="4">
    <location>
        <begin position="154"/>
        <end position="163"/>
    </location>
</feature>
<gene>
    <name evidence="5" type="primary">CENP-C</name>
</gene>
<dbReference type="GO" id="GO:0051455">
    <property type="term" value="P:spindle attachment to meiosis I kinetochore"/>
    <property type="evidence" value="ECO:0007669"/>
    <property type="project" value="TreeGrafter"/>
</dbReference>
<evidence type="ECO:0000256" key="3">
    <source>
        <dbReference type="ARBA" id="ARBA00023242"/>
    </source>
</evidence>
<feature type="region of interest" description="Disordered" evidence="4">
    <location>
        <begin position="1"/>
        <end position="82"/>
    </location>
</feature>
<comment type="subcellular location">
    <subcellularLocation>
        <location evidence="1">Nucleus</location>
    </subcellularLocation>
</comment>
<feature type="compositionally biased region" description="Basic and acidic residues" evidence="4">
    <location>
        <begin position="20"/>
        <end position="39"/>
    </location>
</feature>
<protein>
    <submittedName>
        <fullName evidence="5">Centromeric protein C</fullName>
    </submittedName>
</protein>
<dbReference type="InterPro" id="IPR028386">
    <property type="entry name" value="CENP-C/Mif2/cnp3"/>
</dbReference>
<dbReference type="GO" id="GO:0051315">
    <property type="term" value="P:attachment of mitotic spindle microtubules to kinetochore"/>
    <property type="evidence" value="ECO:0007669"/>
    <property type="project" value="TreeGrafter"/>
</dbReference>
<dbReference type="GO" id="GO:0051382">
    <property type="term" value="P:kinetochore assembly"/>
    <property type="evidence" value="ECO:0007669"/>
    <property type="project" value="InterPro"/>
</dbReference>
<feature type="non-terminal residue" evidence="5">
    <location>
        <position position="1"/>
    </location>
</feature>
<dbReference type="GO" id="GO:0005634">
    <property type="term" value="C:nucleus"/>
    <property type="evidence" value="ECO:0007669"/>
    <property type="project" value="UniProtKB-SubCell"/>
</dbReference>
<evidence type="ECO:0000256" key="2">
    <source>
        <dbReference type="ARBA" id="ARBA00010291"/>
    </source>
</evidence>
<evidence type="ECO:0000256" key="4">
    <source>
        <dbReference type="SAM" id="MobiDB-lite"/>
    </source>
</evidence>
<accession>A0A1B2FKI7</accession>
<organism evidence="5">
    <name type="scientific">Rhynchospora pubera</name>
    <dbReference type="NCBI Taxonomy" id="906938"/>
    <lineage>
        <taxon>Eukaryota</taxon>
        <taxon>Viridiplantae</taxon>
        <taxon>Streptophyta</taxon>
        <taxon>Embryophyta</taxon>
        <taxon>Tracheophyta</taxon>
        <taxon>Spermatophyta</taxon>
        <taxon>Magnoliopsida</taxon>
        <taxon>Liliopsida</taxon>
        <taxon>Poales</taxon>
        <taxon>Cyperaceae</taxon>
        <taxon>Cyperoideae</taxon>
        <taxon>Rhynchosporeae</taxon>
        <taxon>Rhynchospora</taxon>
    </lineage>
</organism>
<dbReference type="PANTHER" id="PTHR16684">
    <property type="entry name" value="CENTROMERE PROTEIN C"/>
    <property type="match status" value="1"/>
</dbReference>
<sequence>SFENEEFDTPHVGPSCRSSAIEDSHEKAFEMTSEERGGKDFAGNDIPEETEMGSPGDNSPATEVPVSTMPLENLPVNTEVPPSDMLLDNQVEEEMILKEASGRRGNKRELEHGDSLFDMSSEIPSLTSHDNNETLTEHDIVETLRERDEQMAPPKKRNKKQQKSTRSNTQIVEGGLQEVNGLRRSTRTRYRPLRSWMGERMLYAHINGNLPTAVGVKECSPATKGKRVRVKSFMSDEHADLIAKLAK</sequence>
<keyword evidence="3" id="KW-0539">Nucleus</keyword>
<dbReference type="GO" id="GO:0019237">
    <property type="term" value="F:centromeric DNA binding"/>
    <property type="evidence" value="ECO:0007669"/>
    <property type="project" value="InterPro"/>
</dbReference>
<dbReference type="AlphaFoldDB" id="A0A1B2FKI7"/>
<name>A0A1B2FKI7_9POAL</name>
<evidence type="ECO:0000256" key="1">
    <source>
        <dbReference type="ARBA" id="ARBA00004123"/>
    </source>
</evidence>
<evidence type="ECO:0000313" key="5">
    <source>
        <dbReference type="EMBL" id="ANY93339.1"/>
    </source>
</evidence>
<proteinExistence type="evidence at transcript level"/>
<dbReference type="GO" id="GO:0000776">
    <property type="term" value="C:kinetochore"/>
    <property type="evidence" value="ECO:0007669"/>
    <property type="project" value="InterPro"/>
</dbReference>
<feature type="region of interest" description="Disordered" evidence="4">
    <location>
        <begin position="145"/>
        <end position="171"/>
    </location>
</feature>
<dbReference type="EMBL" id="KU516997">
    <property type="protein sequence ID" value="ANY93339.1"/>
    <property type="molecule type" value="mRNA"/>
</dbReference>
<dbReference type="PANTHER" id="PTHR16684:SF11">
    <property type="entry name" value="CENTROMERE PROTEIN C"/>
    <property type="match status" value="1"/>
</dbReference>
<comment type="similarity">
    <text evidence="2">Belongs to the CENP-C/MIF2 family.</text>
</comment>